<feature type="transmembrane region" description="Helical" evidence="8">
    <location>
        <begin position="98"/>
        <end position="114"/>
    </location>
</feature>
<dbReference type="UniPathway" id="UPA00079">
    <property type="reaction ID" value="UER00168"/>
</dbReference>
<dbReference type="HAMAP" id="MF_01937">
    <property type="entry name" value="MenA_1"/>
    <property type="match status" value="1"/>
</dbReference>
<feature type="transmembrane region" description="Helical" evidence="8">
    <location>
        <begin position="225"/>
        <end position="244"/>
    </location>
</feature>
<dbReference type="Proteomes" id="UP000321578">
    <property type="component" value="Unassembled WGS sequence"/>
</dbReference>
<dbReference type="GO" id="GO:0042371">
    <property type="term" value="P:vitamin K biosynthetic process"/>
    <property type="evidence" value="ECO:0007669"/>
    <property type="project" value="TreeGrafter"/>
</dbReference>
<evidence type="ECO:0000256" key="1">
    <source>
        <dbReference type="ARBA" id="ARBA00004141"/>
    </source>
</evidence>
<comment type="caution">
    <text evidence="10">The sequence shown here is derived from an EMBL/GenBank/DDBJ whole genome shotgun (WGS) entry which is preliminary data.</text>
</comment>
<dbReference type="RefSeq" id="WP_147087972.1">
    <property type="nucleotide sequence ID" value="NZ_VORM01000029.1"/>
</dbReference>
<feature type="transmembrane region" description="Helical" evidence="8">
    <location>
        <begin position="120"/>
        <end position="142"/>
    </location>
</feature>
<protein>
    <recommendedName>
        <fullName evidence="8 9">1,4-dihydroxy-2-naphthoate octaprenyltransferase</fullName>
        <shortName evidence="8">DHNA-octaprenyltransferase</shortName>
        <ecNumber evidence="8 9">2.5.1.74</ecNumber>
    </recommendedName>
</protein>
<accession>A0A5C6ZBC3</accession>
<dbReference type="CDD" id="cd13962">
    <property type="entry name" value="PT_UbiA_UBIAD1"/>
    <property type="match status" value="1"/>
</dbReference>
<dbReference type="EC" id="2.5.1.74" evidence="8 9"/>
<evidence type="ECO:0000313" key="10">
    <source>
        <dbReference type="EMBL" id="TXD87305.1"/>
    </source>
</evidence>
<feature type="transmembrane region" description="Helical" evidence="8">
    <location>
        <begin position="250"/>
        <end position="269"/>
    </location>
</feature>
<keyword evidence="3 8" id="KW-1003">Cell membrane</keyword>
<comment type="pathway">
    <text evidence="8">Quinol/quinone metabolism; menaquinone biosynthesis; menaquinol from 1,4-dihydroxy-2-naphthoate: step 1/2.</text>
</comment>
<dbReference type="PANTHER" id="PTHR13929">
    <property type="entry name" value="1,4-DIHYDROXY-2-NAPHTHOATE OCTAPRENYLTRANSFERASE"/>
    <property type="match status" value="1"/>
</dbReference>
<evidence type="ECO:0000256" key="7">
    <source>
        <dbReference type="ARBA" id="ARBA00023136"/>
    </source>
</evidence>
<keyword evidence="4 8" id="KW-0808">Transferase</keyword>
<organism evidence="10 11">
    <name type="scientific">Subsaximicrobium wynnwilliamsii</name>
    <dbReference type="NCBI Taxonomy" id="291179"/>
    <lineage>
        <taxon>Bacteria</taxon>
        <taxon>Pseudomonadati</taxon>
        <taxon>Bacteroidota</taxon>
        <taxon>Flavobacteriia</taxon>
        <taxon>Flavobacteriales</taxon>
        <taxon>Flavobacteriaceae</taxon>
        <taxon>Subsaximicrobium</taxon>
    </lineage>
</organism>
<comment type="subcellular location">
    <subcellularLocation>
        <location evidence="8">Cell membrane</location>
        <topology evidence="8">Multi-pass membrane protein</topology>
    </subcellularLocation>
    <subcellularLocation>
        <location evidence="1">Membrane</location>
        <topology evidence="1">Multi-pass membrane protein</topology>
    </subcellularLocation>
</comment>
<feature type="transmembrane region" description="Helical" evidence="8">
    <location>
        <begin position="154"/>
        <end position="172"/>
    </location>
</feature>
<evidence type="ECO:0000256" key="3">
    <source>
        <dbReference type="ARBA" id="ARBA00022475"/>
    </source>
</evidence>
<evidence type="ECO:0000256" key="8">
    <source>
        <dbReference type="HAMAP-Rule" id="MF_01937"/>
    </source>
</evidence>
<evidence type="ECO:0000256" key="4">
    <source>
        <dbReference type="ARBA" id="ARBA00022679"/>
    </source>
</evidence>
<evidence type="ECO:0000256" key="9">
    <source>
        <dbReference type="NCBIfam" id="TIGR00751"/>
    </source>
</evidence>
<feature type="transmembrane region" description="Helical" evidence="8">
    <location>
        <begin position="178"/>
        <end position="197"/>
    </location>
</feature>
<gene>
    <name evidence="8 10" type="primary">menA</name>
    <name evidence="10" type="ORF">ESY86_17230</name>
</gene>
<dbReference type="GO" id="GO:0009234">
    <property type="term" value="P:menaquinone biosynthetic process"/>
    <property type="evidence" value="ECO:0007669"/>
    <property type="project" value="UniProtKB-UniRule"/>
</dbReference>
<comment type="similarity">
    <text evidence="8">Belongs to the MenA family. Type 1 subfamily.</text>
</comment>
<dbReference type="PIRSF" id="PIRSF005355">
    <property type="entry name" value="UBIAD1"/>
    <property type="match status" value="1"/>
</dbReference>
<keyword evidence="7 8" id="KW-0472">Membrane</keyword>
<sequence>MFKKIQPWLSAFRLRTLPLSVSGIILGSCFGYSIGAFDGWIMFLAILLTISLQVLSNLANDYGDGVRGTDNENRLGPTRAIQSGAITPDEMISGIKKNVLLIVVLTLLLIFTAFKDEYLGYALLFFVLSAAAVYAAINYTVGRSPYGYRGLGDIFVFLFFGVMSTVGSYFLYSKQLDFYVLLPAVSVGLFSVGVLNLNNMRDIESDALSNKRTLAVILGSKNAKIYHLALIILAMMVALMFSVIHFSSLWNLLFLLAYIPMSIHIVKIYKARSAPDYDSQLKVLALSTFLFSVLLGVGYIL</sequence>
<evidence type="ECO:0000256" key="5">
    <source>
        <dbReference type="ARBA" id="ARBA00022692"/>
    </source>
</evidence>
<name>A0A5C6ZBC3_9FLAO</name>
<dbReference type="InterPro" id="IPR026046">
    <property type="entry name" value="UBIAD1"/>
</dbReference>
<dbReference type="PROSITE" id="PS51257">
    <property type="entry name" value="PROKAR_LIPOPROTEIN"/>
    <property type="match status" value="1"/>
</dbReference>
<comment type="function">
    <text evidence="8">Conversion of 1,4-dihydroxy-2-naphthoate (DHNA) to demethylmenaquinone (DMK).</text>
</comment>
<feature type="transmembrane region" description="Helical" evidence="8">
    <location>
        <begin position="40"/>
        <end position="59"/>
    </location>
</feature>
<dbReference type="EMBL" id="VORO01000026">
    <property type="protein sequence ID" value="TXD87305.1"/>
    <property type="molecule type" value="Genomic_DNA"/>
</dbReference>
<keyword evidence="11" id="KW-1185">Reference proteome</keyword>
<evidence type="ECO:0000313" key="11">
    <source>
        <dbReference type="Proteomes" id="UP000321578"/>
    </source>
</evidence>
<feature type="transmembrane region" description="Helical" evidence="8">
    <location>
        <begin position="281"/>
        <end position="300"/>
    </location>
</feature>
<evidence type="ECO:0000256" key="6">
    <source>
        <dbReference type="ARBA" id="ARBA00022989"/>
    </source>
</evidence>
<dbReference type="PANTHER" id="PTHR13929:SF0">
    <property type="entry name" value="UBIA PRENYLTRANSFERASE DOMAIN-CONTAINING PROTEIN 1"/>
    <property type="match status" value="1"/>
</dbReference>
<dbReference type="AlphaFoldDB" id="A0A5C6ZBC3"/>
<dbReference type="OrthoDB" id="9767568at2"/>
<keyword evidence="5 8" id="KW-0812">Transmembrane</keyword>
<dbReference type="GO" id="GO:0046428">
    <property type="term" value="F:1,4-dihydroxy-2-naphthoate polyprenyltransferase activity"/>
    <property type="evidence" value="ECO:0007669"/>
    <property type="project" value="UniProtKB-UniRule"/>
</dbReference>
<dbReference type="GO" id="GO:0005886">
    <property type="term" value="C:plasma membrane"/>
    <property type="evidence" value="ECO:0007669"/>
    <property type="project" value="UniProtKB-SubCell"/>
</dbReference>
<evidence type="ECO:0000256" key="2">
    <source>
        <dbReference type="ARBA" id="ARBA00022428"/>
    </source>
</evidence>
<keyword evidence="2 8" id="KW-0474">Menaquinone biosynthesis</keyword>
<feature type="transmembrane region" description="Helical" evidence="8">
    <location>
        <begin position="12"/>
        <end position="34"/>
    </location>
</feature>
<dbReference type="InterPro" id="IPR004657">
    <property type="entry name" value="MenA"/>
</dbReference>
<dbReference type="InterPro" id="IPR000537">
    <property type="entry name" value="UbiA_prenyltransferase"/>
</dbReference>
<proteinExistence type="inferred from homology"/>
<comment type="catalytic activity">
    <reaction evidence="8">
        <text>an all-trans-polyprenyl diphosphate + 1,4-dihydroxy-2-naphthoate + H(+) = a 2-demethylmenaquinol + CO2 + diphosphate</text>
        <dbReference type="Rhea" id="RHEA:26478"/>
        <dbReference type="Rhea" id="RHEA-COMP:9563"/>
        <dbReference type="Rhea" id="RHEA-COMP:9564"/>
        <dbReference type="ChEBI" id="CHEBI:11173"/>
        <dbReference type="ChEBI" id="CHEBI:15378"/>
        <dbReference type="ChEBI" id="CHEBI:16526"/>
        <dbReference type="ChEBI" id="CHEBI:33019"/>
        <dbReference type="ChEBI" id="CHEBI:55437"/>
        <dbReference type="ChEBI" id="CHEBI:58914"/>
        <dbReference type="EC" id="2.5.1.74"/>
    </reaction>
</comment>
<dbReference type="Pfam" id="PF01040">
    <property type="entry name" value="UbiA"/>
    <property type="match status" value="1"/>
</dbReference>
<keyword evidence="6 8" id="KW-1133">Transmembrane helix</keyword>
<reference evidence="10 11" key="1">
    <citation type="submission" date="2019-08" db="EMBL/GenBank/DDBJ databases">
        <title>Genomes of Subsaximicrobium wynnwilliamsii strains.</title>
        <authorList>
            <person name="Bowman J.P."/>
        </authorList>
    </citation>
    <scope>NUCLEOTIDE SEQUENCE [LARGE SCALE GENOMIC DNA]</scope>
    <source>
        <strain evidence="10 11">2-80-2</strain>
    </source>
</reference>
<dbReference type="NCBIfam" id="TIGR00751">
    <property type="entry name" value="menA"/>
    <property type="match status" value="1"/>
</dbReference>